<name>A0A4Y7LIQ2_PAPSO</name>
<keyword evidence="3" id="KW-1185">Reference proteome</keyword>
<dbReference type="AlphaFoldDB" id="A0A4Y7LIQ2"/>
<dbReference type="PANTHER" id="PTHR32091:SF20">
    <property type="entry name" value="EUKARYOTIC TRANSLATION INITIATION FACTOR 4B1"/>
    <property type="match status" value="1"/>
</dbReference>
<feature type="compositionally biased region" description="Gly residues" evidence="1">
    <location>
        <begin position="1"/>
        <end position="17"/>
    </location>
</feature>
<sequence>MVVGGGDSDGSWGGGGGRRYDDESRGPPPRVSDNLAMGKIPLTTSRTSSFGCGFGRDSSDRTRMSLSPPSVMEGGALSEPVKSSRPSPFGEARPREEVLAGKGLDWKIVDAEIDAKQTTSMPTSVDSSQPTSSSSRPQSHDQRVVDFTDQRPLSQSARSDDSRHMEPRGRSKRGDRL</sequence>
<dbReference type="Pfam" id="PF06273">
    <property type="entry name" value="eIF-4B"/>
    <property type="match status" value="1"/>
</dbReference>
<dbReference type="STRING" id="3469.A0A4Y7LIQ2"/>
<feature type="region of interest" description="Disordered" evidence="1">
    <location>
        <begin position="1"/>
        <end position="95"/>
    </location>
</feature>
<dbReference type="GO" id="GO:0003743">
    <property type="term" value="F:translation initiation factor activity"/>
    <property type="evidence" value="ECO:0007669"/>
    <property type="project" value="InterPro"/>
</dbReference>
<dbReference type="InterPro" id="IPR010433">
    <property type="entry name" value="EIF-4B_pln"/>
</dbReference>
<feature type="compositionally biased region" description="Basic and acidic residues" evidence="1">
    <location>
        <begin position="138"/>
        <end position="149"/>
    </location>
</feature>
<evidence type="ECO:0000313" key="2">
    <source>
        <dbReference type="EMBL" id="RZC84368.1"/>
    </source>
</evidence>
<protein>
    <submittedName>
        <fullName evidence="2">Uncharacterized protein</fullName>
    </submittedName>
</protein>
<dbReference type="EMBL" id="CM010725">
    <property type="protein sequence ID" value="RZC84368.1"/>
    <property type="molecule type" value="Genomic_DNA"/>
</dbReference>
<feature type="compositionally biased region" description="Basic and acidic residues" evidence="1">
    <location>
        <begin position="158"/>
        <end position="177"/>
    </location>
</feature>
<evidence type="ECO:0000256" key="1">
    <source>
        <dbReference type="SAM" id="MobiDB-lite"/>
    </source>
</evidence>
<reference evidence="2 3" key="1">
    <citation type="journal article" date="2018" name="Science">
        <title>The opium poppy genome and morphinan production.</title>
        <authorList>
            <person name="Guo L."/>
            <person name="Winzer T."/>
            <person name="Yang X."/>
            <person name="Li Y."/>
            <person name="Ning Z."/>
            <person name="He Z."/>
            <person name="Teodor R."/>
            <person name="Lu Y."/>
            <person name="Bowser T.A."/>
            <person name="Graham I.A."/>
            <person name="Ye K."/>
        </authorList>
    </citation>
    <scope>NUCLEOTIDE SEQUENCE [LARGE SCALE GENOMIC DNA]</scope>
    <source>
        <strain evidence="3">cv. HN1</strain>
        <tissue evidence="2">Leaves</tissue>
    </source>
</reference>
<evidence type="ECO:0000313" key="3">
    <source>
        <dbReference type="Proteomes" id="UP000316621"/>
    </source>
</evidence>
<dbReference type="Gramene" id="RZC84368">
    <property type="protein sequence ID" value="RZC84368"/>
    <property type="gene ID" value="C5167_047159"/>
</dbReference>
<feature type="region of interest" description="Disordered" evidence="1">
    <location>
        <begin position="113"/>
        <end position="177"/>
    </location>
</feature>
<gene>
    <name evidence="2" type="ORF">C5167_047159</name>
</gene>
<dbReference type="PANTHER" id="PTHR32091">
    <property type="entry name" value="EUKARYOTIC TRANSLATION INITIATION FACTOR 4B"/>
    <property type="match status" value="1"/>
</dbReference>
<feature type="compositionally biased region" description="Low complexity" evidence="1">
    <location>
        <begin position="122"/>
        <end position="137"/>
    </location>
</feature>
<dbReference type="Proteomes" id="UP000316621">
    <property type="component" value="Chromosome 11"/>
</dbReference>
<dbReference type="GO" id="GO:0003729">
    <property type="term" value="F:mRNA binding"/>
    <property type="evidence" value="ECO:0007669"/>
    <property type="project" value="TreeGrafter"/>
</dbReference>
<proteinExistence type="predicted"/>
<accession>A0A4Y7LIQ2</accession>
<organism evidence="2 3">
    <name type="scientific">Papaver somniferum</name>
    <name type="common">Opium poppy</name>
    <dbReference type="NCBI Taxonomy" id="3469"/>
    <lineage>
        <taxon>Eukaryota</taxon>
        <taxon>Viridiplantae</taxon>
        <taxon>Streptophyta</taxon>
        <taxon>Embryophyta</taxon>
        <taxon>Tracheophyta</taxon>
        <taxon>Spermatophyta</taxon>
        <taxon>Magnoliopsida</taxon>
        <taxon>Ranunculales</taxon>
        <taxon>Papaveraceae</taxon>
        <taxon>Papaveroideae</taxon>
        <taxon>Papaver</taxon>
    </lineage>
</organism>